<name>A0A0F7S2B5_9BASI</name>
<dbReference type="Proteomes" id="UP000242770">
    <property type="component" value="Unassembled WGS sequence"/>
</dbReference>
<dbReference type="EMBL" id="CCFA01003969">
    <property type="protein sequence ID" value="CDS01464.1"/>
    <property type="molecule type" value="Genomic_DNA"/>
</dbReference>
<sequence>MEGFINKAKEFANSDQGKNVINQFTGGNQNQGSNNSSSESLWNASPVSAAVA</sequence>
<feature type="region of interest" description="Disordered" evidence="1">
    <location>
        <begin position="15"/>
        <end position="52"/>
    </location>
</feature>
<reference evidence="3" key="1">
    <citation type="submission" date="2014-06" db="EMBL/GenBank/DDBJ databases">
        <authorList>
            <person name="Berkman P.J."/>
        </authorList>
    </citation>
    <scope>NUCLEOTIDE SEQUENCE [LARGE SCALE GENOMIC DNA]</scope>
</reference>
<dbReference type="STRING" id="49012.A0A0F7S2B5"/>
<evidence type="ECO:0000256" key="1">
    <source>
        <dbReference type="SAM" id="MobiDB-lite"/>
    </source>
</evidence>
<evidence type="ECO:0000313" key="3">
    <source>
        <dbReference type="Proteomes" id="UP000242770"/>
    </source>
</evidence>
<feature type="compositionally biased region" description="Low complexity" evidence="1">
    <location>
        <begin position="22"/>
        <end position="45"/>
    </location>
</feature>
<protein>
    <submittedName>
        <fullName evidence="2">Uncharacterized protein</fullName>
    </submittedName>
</protein>
<organism evidence="2 3">
    <name type="scientific">Sporisorium scitamineum</name>
    <dbReference type="NCBI Taxonomy" id="49012"/>
    <lineage>
        <taxon>Eukaryota</taxon>
        <taxon>Fungi</taxon>
        <taxon>Dikarya</taxon>
        <taxon>Basidiomycota</taxon>
        <taxon>Ustilaginomycotina</taxon>
        <taxon>Ustilaginomycetes</taxon>
        <taxon>Ustilaginales</taxon>
        <taxon>Ustilaginaceae</taxon>
        <taxon>Sporisorium</taxon>
    </lineage>
</organism>
<accession>A0A0F7S2B5</accession>
<gene>
    <name evidence="2" type="primary">SSCI67040.1</name>
</gene>
<dbReference type="AlphaFoldDB" id="A0A0F7S2B5"/>
<evidence type="ECO:0000313" key="2">
    <source>
        <dbReference type="EMBL" id="CDS01464.1"/>
    </source>
</evidence>
<keyword evidence="3" id="KW-1185">Reference proteome</keyword>
<proteinExistence type="predicted"/>